<dbReference type="GeneID" id="11506707"/>
<protein>
    <submittedName>
        <fullName evidence="1">Uncharacterized protein</fullName>
    </submittedName>
</protein>
<accession>G2QP98</accession>
<organism evidence="1 2">
    <name type="scientific">Thermothelomyces thermophilus (strain ATCC 42464 / BCRC 31852 / DSM 1799)</name>
    <name type="common">Sporotrichum thermophile</name>
    <dbReference type="NCBI Taxonomy" id="573729"/>
    <lineage>
        <taxon>Eukaryota</taxon>
        <taxon>Fungi</taxon>
        <taxon>Dikarya</taxon>
        <taxon>Ascomycota</taxon>
        <taxon>Pezizomycotina</taxon>
        <taxon>Sordariomycetes</taxon>
        <taxon>Sordariomycetidae</taxon>
        <taxon>Sordariales</taxon>
        <taxon>Chaetomiaceae</taxon>
        <taxon>Thermothelomyces</taxon>
    </lineage>
</organism>
<gene>
    <name evidence="1" type="ORF">MYCTH_2113329</name>
</gene>
<dbReference type="KEGG" id="mtm:MYCTH_2113329"/>
<keyword evidence="2" id="KW-1185">Reference proteome</keyword>
<evidence type="ECO:0000313" key="2">
    <source>
        <dbReference type="Proteomes" id="UP000007322"/>
    </source>
</evidence>
<name>G2QP98_THET4</name>
<evidence type="ECO:0000313" key="1">
    <source>
        <dbReference type="EMBL" id="AEO61411.1"/>
    </source>
</evidence>
<dbReference type="VEuPathDB" id="FungiDB:MYCTH_2113329"/>
<dbReference type="HOGENOM" id="CLU_1679174_0_0_1"/>
<reference evidence="1 2" key="1">
    <citation type="journal article" date="2011" name="Nat. Biotechnol.">
        <title>Comparative genomic analysis of the thermophilic biomass-degrading fungi Myceliophthora thermophila and Thielavia terrestris.</title>
        <authorList>
            <person name="Berka R.M."/>
            <person name="Grigoriev I.V."/>
            <person name="Otillar R."/>
            <person name="Salamov A."/>
            <person name="Grimwood J."/>
            <person name="Reid I."/>
            <person name="Ishmael N."/>
            <person name="John T."/>
            <person name="Darmond C."/>
            <person name="Moisan M.-C."/>
            <person name="Henrissat B."/>
            <person name="Coutinho P.M."/>
            <person name="Lombard V."/>
            <person name="Natvig D.O."/>
            <person name="Lindquist E."/>
            <person name="Schmutz J."/>
            <person name="Lucas S."/>
            <person name="Harris P."/>
            <person name="Powlowski J."/>
            <person name="Bellemare A."/>
            <person name="Taylor D."/>
            <person name="Butler G."/>
            <person name="de Vries R.P."/>
            <person name="Allijn I.E."/>
            <person name="van den Brink J."/>
            <person name="Ushinsky S."/>
            <person name="Storms R."/>
            <person name="Powell A.J."/>
            <person name="Paulsen I.T."/>
            <person name="Elbourne L.D.H."/>
            <person name="Baker S.E."/>
            <person name="Magnuson J."/>
            <person name="LaBoissiere S."/>
            <person name="Clutterbuck A.J."/>
            <person name="Martinez D."/>
            <person name="Wogulis M."/>
            <person name="de Leon A.L."/>
            <person name="Rey M.W."/>
            <person name="Tsang A."/>
        </authorList>
    </citation>
    <scope>NUCLEOTIDE SEQUENCE [LARGE SCALE GENOMIC DNA]</scope>
    <source>
        <strain evidence="2">ATCC 42464 / BCRC 31852 / DSM 1799</strain>
    </source>
</reference>
<dbReference type="AlphaFoldDB" id="G2QP98"/>
<proteinExistence type="predicted"/>
<dbReference type="RefSeq" id="XP_003666656.1">
    <property type="nucleotide sequence ID" value="XM_003666608.1"/>
</dbReference>
<sequence length="157" mass="17780">MRLVLPGPTGQPGVGWGGRGQNATFAGVSNTVKASGEYHCFPRVVEMHLRGPLALGLSKLIQLTGVYSAPFRVPHVALRHEHASSTQRYPTSVFTEARTRTEYFTLMYSTEYGMRYLMDNTRALHVRGEYMRPRNSQGTLIVHKLVDPTHDWLPRRR</sequence>
<dbReference type="EMBL" id="CP003008">
    <property type="protein sequence ID" value="AEO61411.1"/>
    <property type="molecule type" value="Genomic_DNA"/>
</dbReference>
<dbReference type="Proteomes" id="UP000007322">
    <property type="component" value="Chromosome 7"/>
</dbReference>
<dbReference type="InParanoid" id="G2QP98"/>